<dbReference type="Proteomes" id="UP000199417">
    <property type="component" value="Unassembled WGS sequence"/>
</dbReference>
<evidence type="ECO:0000313" key="2">
    <source>
        <dbReference type="Proteomes" id="UP000199417"/>
    </source>
</evidence>
<name>A0A1G7A5I4_9NOCA</name>
<reference evidence="1 2" key="1">
    <citation type="submission" date="2016-10" db="EMBL/GenBank/DDBJ databases">
        <authorList>
            <person name="de Groot N.N."/>
        </authorList>
    </citation>
    <scope>NUCLEOTIDE SEQUENCE [LARGE SCALE GENOMIC DNA]</scope>
    <source>
        <strain evidence="1 2">JCM 11308</strain>
    </source>
</reference>
<protein>
    <submittedName>
        <fullName evidence="1">Uncharacterized protein</fullName>
    </submittedName>
</protein>
<dbReference type="EMBL" id="FNAB01000010">
    <property type="protein sequence ID" value="SDE10109.1"/>
    <property type="molecule type" value="Genomic_DNA"/>
</dbReference>
<proteinExistence type="predicted"/>
<evidence type="ECO:0000313" key="1">
    <source>
        <dbReference type="EMBL" id="SDE10109.1"/>
    </source>
</evidence>
<keyword evidence="2" id="KW-1185">Reference proteome</keyword>
<sequence>MQLEVDLDSDVAPVTLTGVDEFTRLAVTVSGDPDADRMASVLGGWGIVADGHVWLEIAELERAVRAHPDRVTDWLPRFVSMIDYAESKGWVDGENRRVRAHCERVVRS</sequence>
<accession>A0A1G7A5I4</accession>
<dbReference type="RefSeq" id="WP_072844926.1">
    <property type="nucleotide sequence ID" value="NZ_FNAB01000010.1"/>
</dbReference>
<gene>
    <name evidence="1" type="ORF">SAMN05444580_11052</name>
</gene>
<dbReference type="AlphaFoldDB" id="A0A1G7A5I4"/>
<organism evidence="1 2">
    <name type="scientific">Rhodococcus tukisamuensis</name>
    <dbReference type="NCBI Taxonomy" id="168276"/>
    <lineage>
        <taxon>Bacteria</taxon>
        <taxon>Bacillati</taxon>
        <taxon>Actinomycetota</taxon>
        <taxon>Actinomycetes</taxon>
        <taxon>Mycobacteriales</taxon>
        <taxon>Nocardiaceae</taxon>
        <taxon>Rhodococcus</taxon>
    </lineage>
</organism>